<evidence type="ECO:0000313" key="3">
    <source>
        <dbReference type="Proteomes" id="UP001595945"/>
    </source>
</evidence>
<dbReference type="Pfam" id="PF26240">
    <property type="entry name" value="DUF8055"/>
    <property type="match status" value="1"/>
</dbReference>
<name>A0ABD5PY92_9EURY</name>
<gene>
    <name evidence="2" type="ORF">ACFO9K_03030</name>
</gene>
<organism evidence="2 3">
    <name type="scientific">Halorussus aquaticus</name>
    <dbReference type="NCBI Taxonomy" id="2953748"/>
    <lineage>
        <taxon>Archaea</taxon>
        <taxon>Methanobacteriati</taxon>
        <taxon>Methanobacteriota</taxon>
        <taxon>Stenosarchaea group</taxon>
        <taxon>Halobacteria</taxon>
        <taxon>Halobacteriales</taxon>
        <taxon>Haladaptataceae</taxon>
        <taxon>Halorussus</taxon>
    </lineage>
</organism>
<comment type="caution">
    <text evidence="2">The sequence shown here is derived from an EMBL/GenBank/DDBJ whole genome shotgun (WGS) entry which is preliminary data.</text>
</comment>
<evidence type="ECO:0000313" key="2">
    <source>
        <dbReference type="EMBL" id="MFC4823229.1"/>
    </source>
</evidence>
<dbReference type="AlphaFoldDB" id="A0ABD5PY92"/>
<dbReference type="RefSeq" id="WP_254267286.1">
    <property type="nucleotide sequence ID" value="NZ_CP100400.1"/>
</dbReference>
<dbReference type="GeneID" id="73045724"/>
<evidence type="ECO:0000259" key="1">
    <source>
        <dbReference type="Pfam" id="PF26240"/>
    </source>
</evidence>
<dbReference type="InterPro" id="IPR058368">
    <property type="entry name" value="DUF8055"/>
</dbReference>
<proteinExistence type="predicted"/>
<feature type="domain" description="DUF8055" evidence="1">
    <location>
        <begin position="2"/>
        <end position="118"/>
    </location>
</feature>
<keyword evidence="3" id="KW-1185">Reference proteome</keyword>
<sequence>MSDYRDRIEALAERARADRRGFDLPADPPDGERALRYLRDGVGDAVSVYVEARTGEFAPLDAEEMDSLERAANDWLELYARCHGREIDAEFTMREVAEAVVETRDVVESARLLTGVPERDRTVHWRTRE</sequence>
<dbReference type="EMBL" id="JBHSHT010000001">
    <property type="protein sequence ID" value="MFC4823229.1"/>
    <property type="molecule type" value="Genomic_DNA"/>
</dbReference>
<reference evidence="2 3" key="1">
    <citation type="journal article" date="2019" name="Int. J. Syst. Evol. Microbiol.">
        <title>The Global Catalogue of Microorganisms (GCM) 10K type strain sequencing project: providing services to taxonomists for standard genome sequencing and annotation.</title>
        <authorList>
            <consortium name="The Broad Institute Genomics Platform"/>
            <consortium name="The Broad Institute Genome Sequencing Center for Infectious Disease"/>
            <person name="Wu L."/>
            <person name="Ma J."/>
        </authorList>
    </citation>
    <scope>NUCLEOTIDE SEQUENCE [LARGE SCALE GENOMIC DNA]</scope>
    <source>
        <strain evidence="2 3">XZYJ18</strain>
    </source>
</reference>
<accession>A0ABD5PY92</accession>
<protein>
    <recommendedName>
        <fullName evidence="1">DUF8055 domain-containing protein</fullName>
    </recommendedName>
</protein>
<dbReference type="Proteomes" id="UP001595945">
    <property type="component" value="Unassembled WGS sequence"/>
</dbReference>